<evidence type="ECO:0000313" key="3">
    <source>
        <dbReference type="Proteomes" id="UP000693970"/>
    </source>
</evidence>
<dbReference type="Pfam" id="PF10184">
    <property type="entry name" value="DUF2358"/>
    <property type="match status" value="1"/>
</dbReference>
<dbReference type="PANTHER" id="PTHR34123:SF1">
    <property type="entry name" value="OS04G0578200 PROTEIN"/>
    <property type="match status" value="1"/>
</dbReference>
<comment type="caution">
    <text evidence="2">The sequence shown here is derived from an EMBL/GenBank/DDBJ whole genome shotgun (WGS) entry which is preliminary data.</text>
</comment>
<proteinExistence type="predicted"/>
<reference evidence="2" key="1">
    <citation type="journal article" date="2021" name="Sci. Rep.">
        <title>Diploid genomic architecture of Nitzschia inconspicua, an elite biomass production diatom.</title>
        <authorList>
            <person name="Oliver A."/>
            <person name="Podell S."/>
            <person name="Pinowska A."/>
            <person name="Traller J.C."/>
            <person name="Smith S.R."/>
            <person name="McClure R."/>
            <person name="Beliaev A."/>
            <person name="Bohutskyi P."/>
            <person name="Hill E.A."/>
            <person name="Rabines A."/>
            <person name="Zheng H."/>
            <person name="Allen L.Z."/>
            <person name="Kuo A."/>
            <person name="Grigoriev I.V."/>
            <person name="Allen A.E."/>
            <person name="Hazlebeck D."/>
            <person name="Allen E.E."/>
        </authorList>
    </citation>
    <scope>NUCLEOTIDE SEQUENCE</scope>
    <source>
        <strain evidence="2">Hildebrandi</strain>
    </source>
</reference>
<dbReference type="AlphaFoldDB" id="A0A9K3LFU0"/>
<gene>
    <name evidence="2" type="ORF">IV203_036099</name>
</gene>
<organism evidence="2 3">
    <name type="scientific">Nitzschia inconspicua</name>
    <dbReference type="NCBI Taxonomy" id="303405"/>
    <lineage>
        <taxon>Eukaryota</taxon>
        <taxon>Sar</taxon>
        <taxon>Stramenopiles</taxon>
        <taxon>Ochrophyta</taxon>
        <taxon>Bacillariophyta</taxon>
        <taxon>Bacillariophyceae</taxon>
        <taxon>Bacillariophycidae</taxon>
        <taxon>Bacillariales</taxon>
        <taxon>Bacillariaceae</taxon>
        <taxon>Nitzschia</taxon>
    </lineage>
</organism>
<evidence type="ECO:0000256" key="1">
    <source>
        <dbReference type="SAM" id="SignalP"/>
    </source>
</evidence>
<name>A0A9K3LFU0_9STRA</name>
<keyword evidence="3" id="KW-1185">Reference proteome</keyword>
<sequence length="260" mass="29870">MRGERRWCASSFLLPLVALAAIVDNTDAFYVVSRQQRFRPMRQQTASSKYIRLYIKDGDDDDGDLAGTKTDMNPFTKSVWYGVEKFGQVFGNALNNNNKKKSDTFNDNTDISGPPSSLKETLKRIQLDNDRSYFLSGEVDKDIYADDCLFADPFVSFRGRDRFVDNLQNLGSFITKFNAKVISYSDVMGNDEKNTPPTIETKIMVKLELNLPWKPVLAWPWGVTYEIDPDSYLITKHEESWDIEPWEGVKQIFRKATVKI</sequence>
<dbReference type="Proteomes" id="UP000693970">
    <property type="component" value="Unassembled WGS sequence"/>
</dbReference>
<evidence type="ECO:0000313" key="2">
    <source>
        <dbReference type="EMBL" id="KAG7360999.1"/>
    </source>
</evidence>
<feature type="signal peptide" evidence="1">
    <location>
        <begin position="1"/>
        <end position="28"/>
    </location>
</feature>
<dbReference type="EMBL" id="JAGRRH010000013">
    <property type="protein sequence ID" value="KAG7360999.1"/>
    <property type="molecule type" value="Genomic_DNA"/>
</dbReference>
<reference evidence="2" key="2">
    <citation type="submission" date="2021-04" db="EMBL/GenBank/DDBJ databases">
        <authorList>
            <person name="Podell S."/>
        </authorList>
    </citation>
    <scope>NUCLEOTIDE SEQUENCE</scope>
    <source>
        <strain evidence="2">Hildebrandi</strain>
    </source>
</reference>
<dbReference type="PANTHER" id="PTHR34123">
    <property type="entry name" value="OS04G0578200 PROTEIN"/>
    <property type="match status" value="1"/>
</dbReference>
<feature type="chain" id="PRO_5039944823" evidence="1">
    <location>
        <begin position="29"/>
        <end position="260"/>
    </location>
</feature>
<dbReference type="InterPro" id="IPR018790">
    <property type="entry name" value="DUF2358"/>
</dbReference>
<dbReference type="OrthoDB" id="348976at2759"/>
<protein>
    <submittedName>
        <fullName evidence="2">DUF2358 domain containing protein</fullName>
    </submittedName>
</protein>
<accession>A0A9K3LFU0</accession>
<keyword evidence="1" id="KW-0732">Signal</keyword>